<proteinExistence type="inferred from homology"/>
<dbReference type="NCBIfam" id="TIGR02429">
    <property type="entry name" value="pcaI_scoA_fam"/>
    <property type="match status" value="1"/>
</dbReference>
<dbReference type="PIRSF" id="PIRSF000858">
    <property type="entry name" value="SCOT-t"/>
    <property type="match status" value="1"/>
</dbReference>
<feature type="non-terminal residue" evidence="3">
    <location>
        <position position="1"/>
    </location>
</feature>
<dbReference type="InterPro" id="IPR037171">
    <property type="entry name" value="NagB/RpiA_transferase-like"/>
</dbReference>
<comment type="similarity">
    <text evidence="1">Belongs to the 3-oxoacid CoA-transferase family.</text>
</comment>
<evidence type="ECO:0000256" key="2">
    <source>
        <dbReference type="ARBA" id="ARBA00022679"/>
    </source>
</evidence>
<evidence type="ECO:0000256" key="1">
    <source>
        <dbReference type="ARBA" id="ARBA00007154"/>
    </source>
</evidence>
<dbReference type="NCBIfam" id="TIGR02428">
    <property type="entry name" value="pcaJ_scoB_fam"/>
    <property type="match status" value="1"/>
</dbReference>
<organism evidence="3">
    <name type="scientific">marine metagenome</name>
    <dbReference type="NCBI Taxonomy" id="408172"/>
    <lineage>
        <taxon>unclassified sequences</taxon>
        <taxon>metagenomes</taxon>
        <taxon>ecological metagenomes</taxon>
    </lineage>
</organism>
<protein>
    <recommendedName>
        <fullName evidence="4">3-oxoacid CoA-transferase</fullName>
    </recommendedName>
</protein>
<dbReference type="GO" id="GO:0008410">
    <property type="term" value="F:CoA-transferase activity"/>
    <property type="evidence" value="ECO:0007669"/>
    <property type="project" value="InterPro"/>
</dbReference>
<reference evidence="3" key="1">
    <citation type="submission" date="2018-05" db="EMBL/GenBank/DDBJ databases">
        <authorList>
            <person name="Lanie J.A."/>
            <person name="Ng W.-L."/>
            <person name="Kazmierczak K.M."/>
            <person name="Andrzejewski T.M."/>
            <person name="Davidsen T.M."/>
            <person name="Wayne K.J."/>
            <person name="Tettelin H."/>
            <person name="Glass J.I."/>
            <person name="Rusch D."/>
            <person name="Podicherti R."/>
            <person name="Tsui H.-C.T."/>
            <person name="Winkler M.E."/>
        </authorList>
    </citation>
    <scope>NUCLEOTIDE SEQUENCE</scope>
</reference>
<dbReference type="SUPFAM" id="SSF100950">
    <property type="entry name" value="NagB/RpiA/CoA transferase-like"/>
    <property type="match status" value="2"/>
</dbReference>
<evidence type="ECO:0000313" key="3">
    <source>
        <dbReference type="EMBL" id="SVA85575.1"/>
    </source>
</evidence>
<accession>A0A381Z8G0</accession>
<dbReference type="InterPro" id="IPR014388">
    <property type="entry name" value="3-oxoacid_CoA-transferase"/>
</dbReference>
<dbReference type="AlphaFoldDB" id="A0A381Z8G0"/>
<gene>
    <name evidence="3" type="ORF">METZ01_LOCUS138429</name>
</gene>
<keyword evidence="2" id="KW-0808">Transferase</keyword>
<dbReference type="PANTHER" id="PTHR13707">
    <property type="entry name" value="KETOACID-COENZYME A TRANSFERASE"/>
    <property type="match status" value="1"/>
</dbReference>
<dbReference type="GO" id="GO:0046952">
    <property type="term" value="P:ketone body catabolic process"/>
    <property type="evidence" value="ECO:0007669"/>
    <property type="project" value="InterPro"/>
</dbReference>
<dbReference type="EMBL" id="UINC01020360">
    <property type="protein sequence ID" value="SVA85575.1"/>
    <property type="molecule type" value="Genomic_DNA"/>
</dbReference>
<dbReference type="SMART" id="SM00882">
    <property type="entry name" value="CoA_trans"/>
    <property type="match status" value="2"/>
</dbReference>
<evidence type="ECO:0008006" key="4">
    <source>
        <dbReference type="Google" id="ProtNLM"/>
    </source>
</evidence>
<dbReference type="InterPro" id="IPR004165">
    <property type="entry name" value="CoA_trans_fam_I"/>
</dbReference>
<dbReference type="PANTHER" id="PTHR13707:SF57">
    <property type="entry name" value="SUCCINYL-COA:3-KETOACID COENZYME A TRANSFERASE SUBUNIT B-RELATED"/>
    <property type="match status" value="1"/>
</dbReference>
<dbReference type="InterPro" id="IPR012791">
    <property type="entry name" value="3-oxoacid_CoA-transf_B"/>
</dbReference>
<dbReference type="Gene3D" id="3.40.1080.10">
    <property type="entry name" value="Glutaconate Coenzyme A-transferase"/>
    <property type="match status" value="2"/>
</dbReference>
<dbReference type="Pfam" id="PF01144">
    <property type="entry name" value="CoA_trans"/>
    <property type="match status" value="2"/>
</dbReference>
<dbReference type="InterPro" id="IPR012792">
    <property type="entry name" value="3-oxoacid_CoA-transf_A"/>
</dbReference>
<sequence length="447" mass="46468">VKTVQQLSAQDAACKVKSGDVLVVGGFGMTGVPVHLLDAITETDIKNLTVISNNIGEPGLGADRLLRNGQLSKVIGSYFTSNPGVVEAVQAGSLEVEVLPQGTMAEAIRAGGAGLGGFYTPTAAGTLLAKGRQTKVLDGKEHVFQAPLKADVALLRAWKADTAGNLVYLRTENNFNQAAATAGKIVIAEAEEIVPVGELNPNEIHTPGCFVDYLVQAHTTLKELGMSASVEGSLKKVDEARMNMARAALEELQSGDVVNLGIGIPTLVANLVTPEHGIIMHTENGMLGVGPQPESGGAMEYPVNAGKIPVTALPGSSYFDSTSSFAMIRGGHVDVAVMGGLQVDEHGSLANWAVPGRPLLGVGGAMDLASGAKKLIVTMTHTNRSGASKVVKECTLPLTVASAVSVLITDLAKFRFIDGQLTLVQVMPGATQKEIEKKTKASYAVCL</sequence>
<name>A0A381Z8G0_9ZZZZ</name>